<dbReference type="AlphaFoldDB" id="A0A1Y1YRS7"/>
<reference evidence="3 4" key="1">
    <citation type="submission" date="2016-07" db="EMBL/GenBank/DDBJ databases">
        <title>Pervasive Adenine N6-methylation of Active Genes in Fungi.</title>
        <authorList>
            <consortium name="DOE Joint Genome Institute"/>
            <person name="Mondo S.J."/>
            <person name="Dannebaum R.O."/>
            <person name="Kuo R.C."/>
            <person name="Labutti K."/>
            <person name="Haridas S."/>
            <person name="Kuo A."/>
            <person name="Salamov A."/>
            <person name="Ahrendt S.R."/>
            <person name="Lipzen A."/>
            <person name="Sullivan W."/>
            <person name="Andreopoulos W.B."/>
            <person name="Clum A."/>
            <person name="Lindquist E."/>
            <person name="Daum C."/>
            <person name="Ramamoorthy G.K."/>
            <person name="Gryganskyi A."/>
            <person name="Culley D."/>
            <person name="Magnuson J.K."/>
            <person name="James T.Y."/>
            <person name="O'Malley M.A."/>
            <person name="Stajich J.E."/>
            <person name="Spatafora J.W."/>
            <person name="Visel A."/>
            <person name="Grigoriev I.V."/>
        </authorList>
    </citation>
    <scope>NUCLEOTIDE SEQUENCE [LARGE SCALE GENOMIC DNA]</scope>
    <source>
        <strain evidence="3 4">CBS 115471</strain>
    </source>
</reference>
<evidence type="ECO:0000313" key="3">
    <source>
        <dbReference type="EMBL" id="ORY00733.1"/>
    </source>
</evidence>
<feature type="compositionally biased region" description="Basic and acidic residues" evidence="1">
    <location>
        <begin position="94"/>
        <end position="106"/>
    </location>
</feature>
<feature type="compositionally biased region" description="Pro residues" evidence="1">
    <location>
        <begin position="1"/>
        <end position="12"/>
    </location>
</feature>
<evidence type="ECO:0000313" key="4">
    <source>
        <dbReference type="Proteomes" id="UP000193144"/>
    </source>
</evidence>
<comment type="caution">
    <text evidence="3">The sequence shown here is derived from an EMBL/GenBank/DDBJ whole genome shotgun (WGS) entry which is preliminary data.</text>
</comment>
<gene>
    <name evidence="3" type="ORF">BCR34DRAFT_592460</name>
</gene>
<dbReference type="Proteomes" id="UP000193144">
    <property type="component" value="Unassembled WGS sequence"/>
</dbReference>
<keyword evidence="2" id="KW-0472">Membrane</keyword>
<evidence type="ECO:0000256" key="1">
    <source>
        <dbReference type="SAM" id="MobiDB-lite"/>
    </source>
</evidence>
<protein>
    <submittedName>
        <fullName evidence="3">Uncharacterized protein</fullName>
    </submittedName>
</protein>
<sequence>MSHAQHPPPPSPAVSTNSIAPPSSPGAMLNSDSDTDEVTTRNETQQTMTEAEEYLSSSYESLPGNPWKDTDNDETPILIPAQSPLPLEEDEGGEEKKKGKEKEKRSTIIPPRAAAPAEPESNWVLRVAFTATIIVCLFYAVLLARFLDAKYPLPNGPKAQWTATATATVTEECTKDSVKTSTVTNVEKWVLPTPGVQEYMQDVVDQKMQSVDQKMPSIDQRMQSINQTTHPDGTQTDITSTVRHMVTTTHFYTATITTKQPRVQIQVGGYGSENVWIARRICMI</sequence>
<keyword evidence="2" id="KW-1133">Transmembrane helix</keyword>
<feature type="region of interest" description="Disordered" evidence="1">
    <location>
        <begin position="1"/>
        <end position="114"/>
    </location>
</feature>
<feature type="transmembrane region" description="Helical" evidence="2">
    <location>
        <begin position="123"/>
        <end position="144"/>
    </location>
</feature>
<evidence type="ECO:0000256" key="2">
    <source>
        <dbReference type="SAM" id="Phobius"/>
    </source>
</evidence>
<keyword evidence="4" id="KW-1185">Reference proteome</keyword>
<name>A0A1Y1YRS7_9PLEO</name>
<keyword evidence="2" id="KW-0812">Transmembrane</keyword>
<proteinExistence type="predicted"/>
<organism evidence="3 4">
    <name type="scientific">Clohesyomyces aquaticus</name>
    <dbReference type="NCBI Taxonomy" id="1231657"/>
    <lineage>
        <taxon>Eukaryota</taxon>
        <taxon>Fungi</taxon>
        <taxon>Dikarya</taxon>
        <taxon>Ascomycota</taxon>
        <taxon>Pezizomycotina</taxon>
        <taxon>Dothideomycetes</taxon>
        <taxon>Pleosporomycetidae</taxon>
        <taxon>Pleosporales</taxon>
        <taxon>Lindgomycetaceae</taxon>
        <taxon>Clohesyomyces</taxon>
    </lineage>
</organism>
<accession>A0A1Y1YRS7</accession>
<dbReference type="EMBL" id="MCFA01000179">
    <property type="protein sequence ID" value="ORY00733.1"/>
    <property type="molecule type" value="Genomic_DNA"/>
</dbReference>